<reference evidence="2 3" key="1">
    <citation type="submission" date="2019-08" db="EMBL/GenBank/DDBJ databases">
        <title>Bacillus genomes from the desert of Cuatro Cienegas, Coahuila.</title>
        <authorList>
            <person name="Olmedo-Alvarez G."/>
        </authorList>
    </citation>
    <scope>NUCLEOTIDE SEQUENCE [LARGE SCALE GENOMIC DNA]</scope>
    <source>
        <strain evidence="2 3">CH40_1T</strain>
    </source>
</reference>
<feature type="repeat" description="TPR" evidence="1">
    <location>
        <begin position="393"/>
        <end position="426"/>
    </location>
</feature>
<dbReference type="InterPro" id="IPR011990">
    <property type="entry name" value="TPR-like_helical_dom_sf"/>
</dbReference>
<evidence type="ECO:0000313" key="3">
    <source>
        <dbReference type="Proteomes" id="UP000323317"/>
    </source>
</evidence>
<dbReference type="PROSITE" id="PS50005">
    <property type="entry name" value="TPR"/>
    <property type="match status" value="1"/>
</dbReference>
<dbReference type="SUPFAM" id="SSF48452">
    <property type="entry name" value="TPR-like"/>
    <property type="match status" value="1"/>
</dbReference>
<keyword evidence="1" id="KW-0802">TPR repeat</keyword>
<accession>A0A5D4KDH4</accession>
<organism evidence="2 3">
    <name type="scientific">Rossellomorea vietnamensis</name>
    <dbReference type="NCBI Taxonomy" id="218284"/>
    <lineage>
        <taxon>Bacteria</taxon>
        <taxon>Bacillati</taxon>
        <taxon>Bacillota</taxon>
        <taxon>Bacilli</taxon>
        <taxon>Bacillales</taxon>
        <taxon>Bacillaceae</taxon>
        <taxon>Rossellomorea</taxon>
    </lineage>
</organism>
<protein>
    <submittedName>
        <fullName evidence="2">Uncharacterized protein</fullName>
    </submittedName>
</protein>
<evidence type="ECO:0000256" key="1">
    <source>
        <dbReference type="PROSITE-ProRule" id="PRU00339"/>
    </source>
</evidence>
<dbReference type="EMBL" id="VTEH01000007">
    <property type="protein sequence ID" value="TYR75374.1"/>
    <property type="molecule type" value="Genomic_DNA"/>
</dbReference>
<proteinExistence type="predicted"/>
<dbReference type="Gene3D" id="1.25.40.10">
    <property type="entry name" value="Tetratricopeptide repeat domain"/>
    <property type="match status" value="1"/>
</dbReference>
<sequence>MTTNKALMEHGEFTPERIAFYRDIAFVEAVNSQNELHYLFFYKEQFLTCKKALKLKRSTFIEQAFKDGIVFLCPHPLADQLIEQNSPLKVISFNDLHKKLKATRTLQETAYIFRALDSFLAPEKLFHLIRNHYYQYRRNGQFLHAYKILRILAEIAPQNSWVRQTSAELHFQPYEKTYKQNPLKLLETDPLHAASYLWKSRHEQENNEALQQHLLQHKQRLTITALMVESVLQNPCHETLQPLTLWIRTHLDKQDEIDLLYALSKAIPENREILQQLLHELIESGEYDKALELLGDTPAAAGDMDEAMLSRIFEGVNWQQTTIPIEKLNTMIISVLQGHPTKLEKIMKSCVQSLLEGHDLPFVAEWIAPLQTQNISLPVAEKIKKMNALLDDPEQQSQLGEYYYQFQSLDRAIDCFSWDMELRPNDPAPVKWLSRLYQEKGMANEAKAYQQVLMEMQKRA</sequence>
<gene>
    <name evidence="2" type="ORF">FZC79_11475</name>
</gene>
<dbReference type="Proteomes" id="UP000323317">
    <property type="component" value="Unassembled WGS sequence"/>
</dbReference>
<comment type="caution">
    <text evidence="2">The sequence shown here is derived from an EMBL/GenBank/DDBJ whole genome shotgun (WGS) entry which is preliminary data.</text>
</comment>
<dbReference type="RefSeq" id="WP_148946949.1">
    <property type="nucleotide sequence ID" value="NZ_JBNILU010000006.1"/>
</dbReference>
<dbReference type="InterPro" id="IPR019734">
    <property type="entry name" value="TPR_rpt"/>
</dbReference>
<name>A0A5D4KDH4_9BACI</name>
<evidence type="ECO:0000313" key="2">
    <source>
        <dbReference type="EMBL" id="TYR75374.1"/>
    </source>
</evidence>
<dbReference type="AlphaFoldDB" id="A0A5D4KDH4"/>